<proteinExistence type="predicted"/>
<gene>
    <name evidence="2" type="primary">LOC142164280</name>
</gene>
<evidence type="ECO:0000313" key="1">
    <source>
        <dbReference type="Proteomes" id="UP000790787"/>
    </source>
</evidence>
<reference evidence="2" key="2">
    <citation type="submission" date="2025-08" db="UniProtKB">
        <authorList>
            <consortium name="RefSeq"/>
        </authorList>
    </citation>
    <scope>IDENTIFICATION</scope>
    <source>
        <tissue evidence="2">Leaf</tissue>
    </source>
</reference>
<protein>
    <submittedName>
        <fullName evidence="2">Uncharacterized protein LOC142164280 isoform X1</fullName>
    </submittedName>
</protein>
<accession>A0AC58RZC1</accession>
<keyword evidence="1" id="KW-1185">Reference proteome</keyword>
<organism evidence="1 2">
    <name type="scientific">Nicotiana tabacum</name>
    <name type="common">Common tobacco</name>
    <dbReference type="NCBI Taxonomy" id="4097"/>
    <lineage>
        <taxon>Eukaryota</taxon>
        <taxon>Viridiplantae</taxon>
        <taxon>Streptophyta</taxon>
        <taxon>Embryophyta</taxon>
        <taxon>Tracheophyta</taxon>
        <taxon>Spermatophyta</taxon>
        <taxon>Magnoliopsida</taxon>
        <taxon>eudicotyledons</taxon>
        <taxon>Gunneridae</taxon>
        <taxon>Pentapetalae</taxon>
        <taxon>asterids</taxon>
        <taxon>lamiids</taxon>
        <taxon>Solanales</taxon>
        <taxon>Solanaceae</taxon>
        <taxon>Nicotianoideae</taxon>
        <taxon>Nicotianeae</taxon>
        <taxon>Nicotiana</taxon>
    </lineage>
</organism>
<evidence type="ECO:0000313" key="2">
    <source>
        <dbReference type="RefSeq" id="XP_075078091.1"/>
    </source>
</evidence>
<sequence length="128" mass="14976">MKTPECFLYLHLHLHLLHHSPLFHHFFLGFLISFRHSSQKLEFNGSSLEIKQRGVSTKDGSKKDGNTNEVGIRSTYTPHLWSCGNMLELLLLIFQGKKANFDERKHSWHPANLKVEVEIYRLTHCQDH</sequence>
<dbReference type="Proteomes" id="UP000790787">
    <property type="component" value="Chromosome 9"/>
</dbReference>
<reference evidence="1" key="1">
    <citation type="journal article" date="2014" name="Nat. Commun.">
        <title>The tobacco genome sequence and its comparison with those of tomato and potato.</title>
        <authorList>
            <person name="Sierro N."/>
            <person name="Battey J.N."/>
            <person name="Ouadi S."/>
            <person name="Bakaher N."/>
            <person name="Bovet L."/>
            <person name="Willig A."/>
            <person name="Goepfert S."/>
            <person name="Peitsch M.C."/>
            <person name="Ivanov N.V."/>
        </authorList>
    </citation>
    <scope>NUCLEOTIDE SEQUENCE [LARGE SCALE GENOMIC DNA]</scope>
</reference>
<name>A0AC58RZC1_TOBAC</name>
<dbReference type="RefSeq" id="XP_075078091.1">
    <property type="nucleotide sequence ID" value="XM_075221990.1"/>
</dbReference>